<keyword evidence="2" id="KW-1185">Reference proteome</keyword>
<evidence type="ECO:0000313" key="1">
    <source>
        <dbReference type="EMBL" id="KAJ9050433.1"/>
    </source>
</evidence>
<dbReference type="Proteomes" id="UP001165960">
    <property type="component" value="Unassembled WGS sequence"/>
</dbReference>
<dbReference type="EMBL" id="QTSX02007155">
    <property type="protein sequence ID" value="KAJ9050433.1"/>
    <property type="molecule type" value="Genomic_DNA"/>
</dbReference>
<protein>
    <submittedName>
        <fullName evidence="1">Uncharacterized protein</fullName>
    </submittedName>
</protein>
<name>A0ACC2RK04_9FUNG</name>
<comment type="caution">
    <text evidence="1">The sequence shown here is derived from an EMBL/GenBank/DDBJ whole genome shotgun (WGS) entry which is preliminary data.</text>
</comment>
<reference evidence="1" key="1">
    <citation type="submission" date="2022-04" db="EMBL/GenBank/DDBJ databases">
        <title>Genome of the entomopathogenic fungus Entomophthora muscae.</title>
        <authorList>
            <person name="Elya C."/>
            <person name="Lovett B.R."/>
            <person name="Lee E."/>
            <person name="Macias A.M."/>
            <person name="Hajek A.E."/>
            <person name="De Bivort B.L."/>
            <person name="Kasson M.T."/>
            <person name="De Fine Licht H.H."/>
            <person name="Stajich J.E."/>
        </authorList>
    </citation>
    <scope>NUCLEOTIDE SEQUENCE</scope>
    <source>
        <strain evidence="1">Berkeley</strain>
    </source>
</reference>
<evidence type="ECO:0000313" key="2">
    <source>
        <dbReference type="Proteomes" id="UP001165960"/>
    </source>
</evidence>
<organism evidence="1 2">
    <name type="scientific">Entomophthora muscae</name>
    <dbReference type="NCBI Taxonomy" id="34485"/>
    <lineage>
        <taxon>Eukaryota</taxon>
        <taxon>Fungi</taxon>
        <taxon>Fungi incertae sedis</taxon>
        <taxon>Zoopagomycota</taxon>
        <taxon>Entomophthoromycotina</taxon>
        <taxon>Entomophthoromycetes</taxon>
        <taxon>Entomophthorales</taxon>
        <taxon>Entomophthoraceae</taxon>
        <taxon>Entomophthora</taxon>
    </lineage>
</organism>
<sequence>MEAEAKTRKERLLKLKQKASQTDAADTQEKPILKFRNFQPTSETLLSISGASAPKESREEPSVTEESNKRPNEGISNHPTVEKVVEGISEAVILEQKKKFKEEVVKAWFFLSLTVLELSESRPYQTELGSQARCRKEASKA</sequence>
<gene>
    <name evidence="1" type="ORF">DSO57_1014440</name>
</gene>
<proteinExistence type="predicted"/>
<accession>A0ACC2RK04</accession>